<proteinExistence type="inferred from homology"/>
<evidence type="ECO:0000256" key="4">
    <source>
        <dbReference type="ARBA" id="ARBA00022692"/>
    </source>
</evidence>
<evidence type="ECO:0000313" key="12">
    <source>
        <dbReference type="EMBL" id="QTU84570.1"/>
    </source>
</evidence>
<reference evidence="12" key="2">
    <citation type="submission" date="2021-04" db="EMBL/GenBank/DDBJ databases">
        <title>Novel species in family Eggerthellaceae.</title>
        <authorList>
            <person name="Zhang G."/>
        </authorList>
    </citation>
    <scope>NUCLEOTIDE SEQUENCE</scope>
    <source>
        <strain evidence="12">Zg-886</strain>
    </source>
</reference>
<dbReference type="Proteomes" id="UP000671910">
    <property type="component" value="Chromosome"/>
</dbReference>
<keyword evidence="13" id="KW-1185">Reference proteome</keyword>
<dbReference type="Pfam" id="PF02683">
    <property type="entry name" value="DsbD_TM"/>
    <property type="match status" value="1"/>
</dbReference>
<dbReference type="Pfam" id="PF08534">
    <property type="entry name" value="Redoxin"/>
    <property type="match status" value="1"/>
</dbReference>
<dbReference type="AlphaFoldDB" id="A0A9E6MR00"/>
<dbReference type="RefSeq" id="WP_166338123.1">
    <property type="nucleotide sequence ID" value="NZ_CP072829.1"/>
</dbReference>
<dbReference type="GO" id="GO:0016491">
    <property type="term" value="F:oxidoreductase activity"/>
    <property type="evidence" value="ECO:0007669"/>
    <property type="project" value="InterPro"/>
</dbReference>
<dbReference type="KEGG" id="ebz:J7S26_01155"/>
<dbReference type="EMBL" id="WPCR01000001">
    <property type="protein sequence ID" value="NHM13350.1"/>
    <property type="molecule type" value="Genomic_DNA"/>
</dbReference>
<keyword evidence="4 9" id="KW-0812">Transmembrane</keyword>
<sequence>MGFSLGESISAITVFVQGLLSFFSPCVLPLLPLYIGYLAGGAAKTREDGTIDYPRGTVFVNTLCFVVGVSFAFFLLGAGFTALGQFFHDYQKVFSVVSGIIMMAFGLYMLGAFGTSRAIETERRLPFNLNKFAMNPLVALALGFTFSFAWTPCIGPVLTSVLLMAGSSATAVEGFLLVGVYTLGFVLPFLAVGLFTGEVLRLFRTHGSIVKYTVKVGGALLIVMGLFTVTGWMNGVSNFFASVGSGSPAAQEQTAATEEDQSETATQQGADQGKEAEENAGAADANGEGGTTPKNLPKAPLADVAFPLTNGGEMTFDQFKGKTIFLNFFATWCGPCTAELPDIEALYKEFGENDGDLVVLGVANPNDQNADAYDGPSAELKTFLIKNGVTYPVIMDFDGSLFNAYRIESFPTTVMIDKDGNVFGQAAGALTSDMMHSIVEQTMSGKRP</sequence>
<dbReference type="InterPro" id="IPR051790">
    <property type="entry name" value="Cytochrome_c-biogenesis_DsbD"/>
</dbReference>
<evidence type="ECO:0000259" key="10">
    <source>
        <dbReference type="PROSITE" id="PS51352"/>
    </source>
</evidence>
<organism evidence="12 14">
    <name type="scientific">Xiamenia xianingshaonis</name>
    <dbReference type="NCBI Taxonomy" id="2682776"/>
    <lineage>
        <taxon>Bacteria</taxon>
        <taxon>Bacillati</taxon>
        <taxon>Actinomycetota</taxon>
        <taxon>Coriobacteriia</taxon>
        <taxon>Eggerthellales</taxon>
        <taxon>Eggerthellaceae</taxon>
        <taxon>Xiamenia</taxon>
    </lineage>
</organism>
<keyword evidence="3" id="KW-1003">Cell membrane</keyword>
<evidence type="ECO:0000256" key="6">
    <source>
        <dbReference type="ARBA" id="ARBA00022989"/>
    </source>
</evidence>
<evidence type="ECO:0000256" key="1">
    <source>
        <dbReference type="ARBA" id="ARBA00004651"/>
    </source>
</evidence>
<evidence type="ECO:0000313" key="14">
    <source>
        <dbReference type="Proteomes" id="UP000671910"/>
    </source>
</evidence>
<dbReference type="Proteomes" id="UP000636394">
    <property type="component" value="Unassembled WGS sequence"/>
</dbReference>
<dbReference type="InterPro" id="IPR013766">
    <property type="entry name" value="Thioredoxin_domain"/>
</dbReference>
<dbReference type="SUPFAM" id="SSF52833">
    <property type="entry name" value="Thioredoxin-like"/>
    <property type="match status" value="1"/>
</dbReference>
<feature type="transmembrane region" description="Helical" evidence="9">
    <location>
        <begin position="212"/>
        <end position="233"/>
    </location>
</feature>
<feature type="transmembrane region" description="Helical" evidence="9">
    <location>
        <begin position="58"/>
        <end position="87"/>
    </location>
</feature>
<evidence type="ECO:0000256" key="8">
    <source>
        <dbReference type="SAM" id="MobiDB-lite"/>
    </source>
</evidence>
<dbReference type="InterPro" id="IPR017937">
    <property type="entry name" value="Thioredoxin_CS"/>
</dbReference>
<evidence type="ECO:0000256" key="9">
    <source>
        <dbReference type="SAM" id="Phobius"/>
    </source>
</evidence>
<feature type="transmembrane region" description="Helical" evidence="9">
    <location>
        <begin position="12"/>
        <end position="37"/>
    </location>
</feature>
<dbReference type="GO" id="GO:0017004">
    <property type="term" value="P:cytochrome complex assembly"/>
    <property type="evidence" value="ECO:0007669"/>
    <property type="project" value="UniProtKB-KW"/>
</dbReference>
<dbReference type="Gene3D" id="3.40.30.10">
    <property type="entry name" value="Glutaredoxin"/>
    <property type="match status" value="1"/>
</dbReference>
<comment type="subcellular location">
    <subcellularLocation>
        <location evidence="1">Cell membrane</location>
        <topology evidence="1">Multi-pass membrane protein</topology>
    </subcellularLocation>
</comment>
<evidence type="ECO:0000256" key="7">
    <source>
        <dbReference type="ARBA" id="ARBA00023136"/>
    </source>
</evidence>
<comment type="similarity">
    <text evidence="2">Belongs to the DsbD family.</text>
</comment>
<accession>A0A9E6MR00</accession>
<feature type="region of interest" description="Disordered" evidence="8">
    <location>
        <begin position="250"/>
        <end position="298"/>
    </location>
</feature>
<dbReference type="GO" id="GO:0005886">
    <property type="term" value="C:plasma membrane"/>
    <property type="evidence" value="ECO:0007669"/>
    <property type="project" value="UniProtKB-SubCell"/>
</dbReference>
<dbReference type="PROSITE" id="PS51352">
    <property type="entry name" value="THIOREDOXIN_2"/>
    <property type="match status" value="1"/>
</dbReference>
<keyword evidence="6 9" id="KW-1133">Transmembrane helix</keyword>
<dbReference type="InterPro" id="IPR003834">
    <property type="entry name" value="Cyt_c_assmbl_TM_dom"/>
</dbReference>
<feature type="transmembrane region" description="Helical" evidence="9">
    <location>
        <begin position="175"/>
        <end position="200"/>
    </location>
</feature>
<evidence type="ECO:0000256" key="3">
    <source>
        <dbReference type="ARBA" id="ARBA00022475"/>
    </source>
</evidence>
<dbReference type="PANTHER" id="PTHR31272">
    <property type="entry name" value="CYTOCHROME C-TYPE BIOGENESIS PROTEIN HI_1454-RELATED"/>
    <property type="match status" value="1"/>
</dbReference>
<dbReference type="PROSITE" id="PS00194">
    <property type="entry name" value="THIOREDOXIN_1"/>
    <property type="match status" value="1"/>
</dbReference>
<keyword evidence="7 9" id="KW-0472">Membrane</keyword>
<dbReference type="InterPro" id="IPR013740">
    <property type="entry name" value="Redoxin"/>
</dbReference>
<dbReference type="PANTHER" id="PTHR31272:SF4">
    <property type="entry name" value="CYTOCHROME C-TYPE BIOGENESIS PROTEIN HI_1454-RELATED"/>
    <property type="match status" value="1"/>
</dbReference>
<gene>
    <name evidence="11" type="ORF">GMI68_00945</name>
    <name evidence="12" type="ORF">J7S26_01155</name>
</gene>
<keyword evidence="5" id="KW-0201">Cytochrome c-type biogenesis</keyword>
<dbReference type="EMBL" id="CP072829">
    <property type="protein sequence ID" value="QTU84570.1"/>
    <property type="molecule type" value="Genomic_DNA"/>
</dbReference>
<dbReference type="CDD" id="cd02966">
    <property type="entry name" value="TlpA_like_family"/>
    <property type="match status" value="1"/>
</dbReference>
<evidence type="ECO:0000256" key="2">
    <source>
        <dbReference type="ARBA" id="ARBA00006143"/>
    </source>
</evidence>
<evidence type="ECO:0000256" key="5">
    <source>
        <dbReference type="ARBA" id="ARBA00022748"/>
    </source>
</evidence>
<dbReference type="InterPro" id="IPR036249">
    <property type="entry name" value="Thioredoxin-like_sf"/>
</dbReference>
<feature type="transmembrane region" description="Helical" evidence="9">
    <location>
        <begin position="93"/>
        <end position="116"/>
    </location>
</feature>
<feature type="transmembrane region" description="Helical" evidence="9">
    <location>
        <begin position="137"/>
        <end position="163"/>
    </location>
</feature>
<feature type="domain" description="Thioredoxin" evidence="10">
    <location>
        <begin position="295"/>
        <end position="444"/>
    </location>
</feature>
<reference evidence="11 13" key="1">
    <citation type="submission" date="2019-11" db="EMBL/GenBank/DDBJ databases">
        <title>Eggerthellaceae novel genus isolated from the rectal contents of marmort.</title>
        <authorList>
            <person name="Zhang G."/>
        </authorList>
    </citation>
    <scope>NUCLEOTIDE SEQUENCE [LARGE SCALE GENOMIC DNA]</scope>
    <source>
        <strain evidence="13">zg-886</strain>
        <strain evidence="11">Zg-886</strain>
    </source>
</reference>
<protein>
    <submittedName>
        <fullName evidence="12">Redoxin family protein</fullName>
    </submittedName>
</protein>
<evidence type="ECO:0000313" key="13">
    <source>
        <dbReference type="Proteomes" id="UP000636394"/>
    </source>
</evidence>
<evidence type="ECO:0000313" key="11">
    <source>
        <dbReference type="EMBL" id="NHM13350.1"/>
    </source>
</evidence>
<name>A0A9E6MR00_9ACTN</name>